<evidence type="ECO:0008006" key="4">
    <source>
        <dbReference type="Google" id="ProtNLM"/>
    </source>
</evidence>
<dbReference type="AlphaFoldDB" id="G0MI24"/>
<name>G0MI24_CAEBE</name>
<dbReference type="InParanoid" id="G0MI24"/>
<feature type="transmembrane region" description="Helical" evidence="1">
    <location>
        <begin position="242"/>
        <end position="270"/>
    </location>
</feature>
<feature type="transmembrane region" description="Helical" evidence="1">
    <location>
        <begin position="184"/>
        <end position="204"/>
    </location>
</feature>
<accession>G0MI24</accession>
<sequence>MNRLFENMMLLSSANDVIEGNSKNNALGIVNIVMDVLVVLLNFTGICVLMKARPNDDKTGYFNLLIQQCVVLIVYCSTCALFHFVIVTISSNYFIQFSKFFAVLLTLLKILDYSIRFLMALDRFTSIYLSTNSFVKVKKIFQALLLVISIILVFALCANCQFLLSSSSTLILVAPVPENDTCFYLPRIIIVQVIFLITTVLLNLCTFFKLLCRRVSFDLDFIMTHELFQKHNQRQRYNFPSYVRSVVVVLIKTVGDAIIFLLEMIIYSYFYFEWVKPEIKLFLITVFSTNILVLIQVILTSTTNISLMKWIFSRFHKVGPNLQNGNDLQTIRPSATISRIENNF</sequence>
<evidence type="ECO:0000313" key="3">
    <source>
        <dbReference type="Proteomes" id="UP000008068"/>
    </source>
</evidence>
<evidence type="ECO:0000313" key="2">
    <source>
        <dbReference type="EMBL" id="EGT59397.1"/>
    </source>
</evidence>
<keyword evidence="1" id="KW-0812">Transmembrane</keyword>
<feature type="transmembrane region" description="Helical" evidence="1">
    <location>
        <begin position="140"/>
        <end position="164"/>
    </location>
</feature>
<feature type="transmembrane region" description="Helical" evidence="1">
    <location>
        <begin position="282"/>
        <end position="307"/>
    </location>
</feature>
<keyword evidence="1" id="KW-1133">Transmembrane helix</keyword>
<organism evidence="3">
    <name type="scientific">Caenorhabditis brenneri</name>
    <name type="common">Nematode worm</name>
    <dbReference type="NCBI Taxonomy" id="135651"/>
    <lineage>
        <taxon>Eukaryota</taxon>
        <taxon>Metazoa</taxon>
        <taxon>Ecdysozoa</taxon>
        <taxon>Nematoda</taxon>
        <taxon>Chromadorea</taxon>
        <taxon>Rhabditida</taxon>
        <taxon>Rhabditina</taxon>
        <taxon>Rhabditomorpha</taxon>
        <taxon>Rhabditoidea</taxon>
        <taxon>Rhabditidae</taxon>
        <taxon>Peloderinae</taxon>
        <taxon>Caenorhabditis</taxon>
    </lineage>
</organism>
<feature type="transmembrane region" description="Helical" evidence="1">
    <location>
        <begin position="26"/>
        <end position="49"/>
    </location>
</feature>
<feature type="transmembrane region" description="Helical" evidence="1">
    <location>
        <begin position="100"/>
        <end position="119"/>
    </location>
</feature>
<keyword evidence="1" id="KW-0472">Membrane</keyword>
<gene>
    <name evidence="2" type="ORF">CAEBREN_15302</name>
</gene>
<protein>
    <recommendedName>
        <fullName evidence="4">G-protein coupled receptors family 1 profile domain-containing protein</fullName>
    </recommendedName>
</protein>
<keyword evidence="3" id="KW-1185">Reference proteome</keyword>
<proteinExistence type="predicted"/>
<feature type="transmembrane region" description="Helical" evidence="1">
    <location>
        <begin position="70"/>
        <end position="94"/>
    </location>
</feature>
<dbReference type="EMBL" id="GL379795">
    <property type="protein sequence ID" value="EGT59397.1"/>
    <property type="molecule type" value="Genomic_DNA"/>
</dbReference>
<reference evidence="3" key="1">
    <citation type="submission" date="2011-07" db="EMBL/GenBank/DDBJ databases">
        <authorList>
            <consortium name="Caenorhabditis brenneri Sequencing and Analysis Consortium"/>
            <person name="Wilson R.K."/>
        </authorList>
    </citation>
    <scope>NUCLEOTIDE SEQUENCE [LARGE SCALE GENOMIC DNA]</scope>
    <source>
        <strain evidence="3">PB2801</strain>
    </source>
</reference>
<dbReference type="Proteomes" id="UP000008068">
    <property type="component" value="Unassembled WGS sequence"/>
</dbReference>
<dbReference type="HOGENOM" id="CLU_807061_0_0_1"/>
<evidence type="ECO:0000256" key="1">
    <source>
        <dbReference type="SAM" id="Phobius"/>
    </source>
</evidence>